<proteinExistence type="inferred from homology"/>
<dbReference type="PROSITE" id="PS00062">
    <property type="entry name" value="ALDOKETO_REDUCTASE_2"/>
    <property type="match status" value="1"/>
</dbReference>
<protein>
    <submittedName>
        <fullName evidence="8">Aldo/keto reductase</fullName>
    </submittedName>
</protein>
<dbReference type="Proteomes" id="UP000515570">
    <property type="component" value="Chromosome"/>
</dbReference>
<keyword evidence="3" id="KW-0560">Oxidoreductase</keyword>
<dbReference type="PANTHER" id="PTHR43827:SF3">
    <property type="entry name" value="NADP-DEPENDENT OXIDOREDUCTASE DOMAIN-CONTAINING PROTEIN"/>
    <property type="match status" value="1"/>
</dbReference>
<evidence type="ECO:0000256" key="4">
    <source>
        <dbReference type="PIRSR" id="PIRSR000097-1"/>
    </source>
</evidence>
<sequence length="290" mass="32689">MTDTTYNPMIVFRDGTEFPQVGFGTWQLSPEDAERCVRRAIEVGYRHIDTAAIYQNEEAVGKAIRDAIAAGDVTRDEIFVTSKLWHNQQGEDTATGFHQTLERLGLDYLDLYLIHWPWASADRYAQSFENMAKIQGMGTVQSIGVSNFYPQVLDDLIERTGVVPVCNQIELHPGFSQQELREYHSKHKIVTSAWSPLGSGKIIDLPEVTDIATETGKTNAQVILRWNLQLGNMVLPRSSNDERIAENFEIFDFELSPAQMAVLSDLDRSEEHGRLGAAPMTFPEPLEENN</sequence>
<dbReference type="PRINTS" id="PR00069">
    <property type="entry name" value="ALDKETRDTASE"/>
</dbReference>
<keyword evidence="2" id="KW-0521">NADP</keyword>
<evidence type="ECO:0000313" key="8">
    <source>
        <dbReference type="EMBL" id="QMV85849.1"/>
    </source>
</evidence>
<dbReference type="PANTHER" id="PTHR43827">
    <property type="entry name" value="2,5-DIKETO-D-GLUCONIC ACID REDUCTASE"/>
    <property type="match status" value="1"/>
</dbReference>
<keyword evidence="9" id="KW-1185">Reference proteome</keyword>
<name>A0A7G5FGV8_9CORY</name>
<evidence type="ECO:0000256" key="2">
    <source>
        <dbReference type="ARBA" id="ARBA00022857"/>
    </source>
</evidence>
<dbReference type="Pfam" id="PF00248">
    <property type="entry name" value="Aldo_ket_red"/>
    <property type="match status" value="1"/>
</dbReference>
<dbReference type="GO" id="GO:0016616">
    <property type="term" value="F:oxidoreductase activity, acting on the CH-OH group of donors, NAD or NADP as acceptor"/>
    <property type="evidence" value="ECO:0007669"/>
    <property type="project" value="UniProtKB-ARBA"/>
</dbReference>
<feature type="domain" description="NADP-dependent oxidoreductase" evidence="7">
    <location>
        <begin position="21"/>
        <end position="266"/>
    </location>
</feature>
<dbReference type="PIRSF" id="PIRSF000097">
    <property type="entry name" value="AKR"/>
    <property type="match status" value="1"/>
</dbReference>
<evidence type="ECO:0000313" key="9">
    <source>
        <dbReference type="Proteomes" id="UP000515570"/>
    </source>
</evidence>
<evidence type="ECO:0000259" key="7">
    <source>
        <dbReference type="Pfam" id="PF00248"/>
    </source>
</evidence>
<evidence type="ECO:0000256" key="6">
    <source>
        <dbReference type="PIRSR" id="PIRSR000097-3"/>
    </source>
</evidence>
<dbReference type="InterPro" id="IPR023210">
    <property type="entry name" value="NADP_OxRdtase_dom"/>
</dbReference>
<feature type="active site" description="Proton donor" evidence="4">
    <location>
        <position position="54"/>
    </location>
</feature>
<feature type="site" description="Lowers pKa of active site Tyr" evidence="6">
    <location>
        <position position="83"/>
    </location>
</feature>
<dbReference type="PROSITE" id="PS00798">
    <property type="entry name" value="ALDOKETO_REDUCTASE_1"/>
    <property type="match status" value="1"/>
</dbReference>
<dbReference type="PROSITE" id="PS00063">
    <property type="entry name" value="ALDOKETO_REDUCTASE_3"/>
    <property type="match status" value="1"/>
</dbReference>
<organism evidence="8 9">
    <name type="scientific">Corynebacterium hindlerae</name>
    <dbReference type="NCBI Taxonomy" id="699041"/>
    <lineage>
        <taxon>Bacteria</taxon>
        <taxon>Bacillati</taxon>
        <taxon>Actinomycetota</taxon>
        <taxon>Actinomycetes</taxon>
        <taxon>Mycobacteriales</taxon>
        <taxon>Corynebacteriaceae</taxon>
        <taxon>Corynebacterium</taxon>
    </lineage>
</organism>
<gene>
    <name evidence="8" type="ORF">HW450_03705</name>
</gene>
<reference evidence="8 9" key="1">
    <citation type="submission" date="2020-07" db="EMBL/GenBank/DDBJ databases">
        <title>non toxigenic Corynebacterium sp. nov from a clinical source.</title>
        <authorList>
            <person name="Bernier A.-M."/>
            <person name="Bernard K."/>
        </authorList>
    </citation>
    <scope>NUCLEOTIDE SEQUENCE [LARGE SCALE GENOMIC DNA]</scope>
    <source>
        <strain evidence="9">NML 93-0612</strain>
    </source>
</reference>
<dbReference type="InterPro" id="IPR018170">
    <property type="entry name" value="Aldo/ket_reductase_CS"/>
</dbReference>
<dbReference type="RefSeq" id="WP_182386666.1">
    <property type="nucleotide sequence ID" value="NZ_CP059833.1"/>
</dbReference>
<dbReference type="InterPro" id="IPR020471">
    <property type="entry name" value="AKR"/>
</dbReference>
<evidence type="ECO:0000256" key="1">
    <source>
        <dbReference type="ARBA" id="ARBA00007905"/>
    </source>
</evidence>
<evidence type="ECO:0000256" key="3">
    <source>
        <dbReference type="ARBA" id="ARBA00023002"/>
    </source>
</evidence>
<evidence type="ECO:0000256" key="5">
    <source>
        <dbReference type="PIRSR" id="PIRSR000097-2"/>
    </source>
</evidence>
<dbReference type="FunFam" id="3.20.20.100:FF:000002">
    <property type="entry name" value="2,5-diketo-D-gluconic acid reductase A"/>
    <property type="match status" value="1"/>
</dbReference>
<feature type="binding site" evidence="5">
    <location>
        <position position="115"/>
    </location>
    <ligand>
        <name>substrate</name>
    </ligand>
</feature>
<accession>A0A7G5FGV8</accession>
<comment type="similarity">
    <text evidence="1">Belongs to the aldo/keto reductase family.</text>
</comment>
<dbReference type="Gene3D" id="3.20.20.100">
    <property type="entry name" value="NADP-dependent oxidoreductase domain"/>
    <property type="match status" value="1"/>
</dbReference>
<dbReference type="AlphaFoldDB" id="A0A7G5FGV8"/>
<dbReference type="EMBL" id="CP059833">
    <property type="protein sequence ID" value="QMV85849.1"/>
    <property type="molecule type" value="Genomic_DNA"/>
</dbReference>
<dbReference type="SUPFAM" id="SSF51430">
    <property type="entry name" value="NAD(P)-linked oxidoreductase"/>
    <property type="match status" value="1"/>
</dbReference>
<dbReference type="InterPro" id="IPR036812">
    <property type="entry name" value="NAD(P)_OxRdtase_dom_sf"/>
</dbReference>